<evidence type="ECO:0000313" key="11">
    <source>
        <dbReference type="RefSeq" id="XP_022108907.1"/>
    </source>
</evidence>
<dbReference type="GO" id="GO:0005886">
    <property type="term" value="C:plasma membrane"/>
    <property type="evidence" value="ECO:0007669"/>
    <property type="project" value="TreeGrafter"/>
</dbReference>
<dbReference type="SUPFAM" id="SSF56801">
    <property type="entry name" value="Acetyl-CoA synthetase-like"/>
    <property type="match status" value="1"/>
</dbReference>
<dbReference type="PANTHER" id="PTHR43107:SF22">
    <property type="entry name" value="VERY LONG-CHAIN ACYL-COA SYNTHETASE"/>
    <property type="match status" value="1"/>
</dbReference>
<dbReference type="PROSITE" id="PS00455">
    <property type="entry name" value="AMP_BINDING"/>
    <property type="match status" value="1"/>
</dbReference>
<name>A0A8B7ZUY8_ACAPL</name>
<evidence type="ECO:0000256" key="7">
    <source>
        <dbReference type="ARBA" id="ARBA00048666"/>
    </source>
</evidence>
<dbReference type="PANTHER" id="PTHR43107">
    <property type="entry name" value="LONG-CHAIN FATTY ACID TRANSPORT PROTEIN"/>
    <property type="match status" value="1"/>
</dbReference>
<keyword evidence="3" id="KW-0276">Fatty acid metabolism</keyword>
<evidence type="ECO:0000256" key="6">
    <source>
        <dbReference type="ARBA" id="ARBA00041297"/>
    </source>
</evidence>
<dbReference type="OrthoDB" id="288590at2759"/>
<evidence type="ECO:0000256" key="1">
    <source>
        <dbReference type="ARBA" id="ARBA00006432"/>
    </source>
</evidence>
<dbReference type="InterPro" id="IPR045851">
    <property type="entry name" value="AMP-bd_C_sf"/>
</dbReference>
<protein>
    <recommendedName>
        <fullName evidence="4">long-chain-fatty-acid--CoA ligase</fullName>
        <ecNumber evidence="4">6.2.1.3</ecNumber>
    </recommendedName>
    <alternativeName>
        <fullName evidence="6">Long-chain-fatty-acid--CoA ligase</fullName>
    </alternativeName>
</protein>
<dbReference type="AlphaFoldDB" id="A0A8B7ZUY8"/>
<dbReference type="GO" id="GO:0005324">
    <property type="term" value="F:long-chain fatty acid transmembrane transporter activity"/>
    <property type="evidence" value="ECO:0007669"/>
    <property type="project" value="TreeGrafter"/>
</dbReference>
<evidence type="ECO:0000256" key="3">
    <source>
        <dbReference type="ARBA" id="ARBA00022832"/>
    </source>
</evidence>
<gene>
    <name evidence="11 12" type="primary">LOC110989089</name>
</gene>
<dbReference type="InterPro" id="IPR025110">
    <property type="entry name" value="AMP-bd_C"/>
</dbReference>
<accession>A0A8B7ZUY8</accession>
<dbReference type="GeneID" id="110989089"/>
<dbReference type="KEGG" id="aplc:110989089"/>
<reference evidence="11 12" key="1">
    <citation type="submission" date="2025-04" db="UniProtKB">
        <authorList>
            <consortium name="RefSeq"/>
        </authorList>
    </citation>
    <scope>IDENTIFICATION</scope>
</reference>
<dbReference type="Pfam" id="PF13193">
    <property type="entry name" value="AMP-binding_C"/>
    <property type="match status" value="1"/>
</dbReference>
<organism evidence="10 11">
    <name type="scientific">Acanthaster planci</name>
    <name type="common">Crown-of-thorns starfish</name>
    <dbReference type="NCBI Taxonomy" id="133434"/>
    <lineage>
        <taxon>Eukaryota</taxon>
        <taxon>Metazoa</taxon>
        <taxon>Echinodermata</taxon>
        <taxon>Eleutherozoa</taxon>
        <taxon>Asterozoa</taxon>
        <taxon>Asteroidea</taxon>
        <taxon>Valvatacea</taxon>
        <taxon>Valvatida</taxon>
        <taxon>Acanthasteridae</taxon>
        <taxon>Acanthaster</taxon>
    </lineage>
</organism>
<feature type="domain" description="AMP-binding enzyme C-terminal" evidence="9">
    <location>
        <begin position="507"/>
        <end position="583"/>
    </location>
</feature>
<comment type="similarity">
    <text evidence="1">Belongs to the ATP-dependent AMP-binding enzyme family.</text>
</comment>
<comment type="catalytic activity">
    <reaction evidence="5">
        <text>a very long-chain fatty acid + ATP + CoA = a very long-chain fatty acyl-CoA + AMP + diphosphate</text>
        <dbReference type="Rhea" id="RHEA:54536"/>
        <dbReference type="ChEBI" id="CHEBI:30616"/>
        <dbReference type="ChEBI" id="CHEBI:33019"/>
        <dbReference type="ChEBI" id="CHEBI:57287"/>
        <dbReference type="ChEBI" id="CHEBI:58950"/>
        <dbReference type="ChEBI" id="CHEBI:138261"/>
        <dbReference type="ChEBI" id="CHEBI:456215"/>
    </reaction>
    <physiologicalReaction direction="left-to-right" evidence="5">
        <dbReference type="Rhea" id="RHEA:54537"/>
    </physiologicalReaction>
</comment>
<evidence type="ECO:0000256" key="4">
    <source>
        <dbReference type="ARBA" id="ARBA00026121"/>
    </source>
</evidence>
<feature type="domain" description="AMP-dependent synthetase/ligase" evidence="8">
    <location>
        <begin position="62"/>
        <end position="395"/>
    </location>
</feature>
<dbReference type="OMA" id="RTDDWIR"/>
<dbReference type="Gene3D" id="3.30.300.30">
    <property type="match status" value="1"/>
</dbReference>
<dbReference type="InterPro" id="IPR000873">
    <property type="entry name" value="AMP-dep_synth/lig_dom"/>
</dbReference>
<keyword evidence="3" id="KW-0443">Lipid metabolism</keyword>
<sequence length="631" mass="71539">MMYAIIPVAIFLLCIGALLILQALYPRLCSDLAFILDKVRMARHLQACARREIPSTIVDELEGHARSTPDKTFLVYRDVRFTYGEVNRRANQLAHAAHHRGVKQGDTVALLIHNEPAFIWTLLAFAKLGVTCALLNYNLKPSSLLHCFEASQAKLLVFGPGDILLKAVVDMKGEMKFDKVCIWSLEKPAEKLEGVQSIEQIIETNVELKQCDMEANFSREIRRGQHFRDPFVYIYTSGTTGLPKASRMSHYKMMAGGHLLNCVNMTSDDVMYVTLPLYHISALLFGLSNVVRNGASMVLRSKFSATHFWTDCCKHDVTIIMYIGELFRYLLARPKTPEEKLNKVRVAVGNGLGGDIWGEVMQRYNISRVLETYGATEANFGIMNVDNKIGSVGCWPPMLRIFCPIELVKYDYESAQPIRDENGRCIKVPPGDIGLLLCPVNKTFPLEGYVGEEDLMRRKLVRNVLREGDVYFNTGDLFVQDEHYNLYFKDRLGDTFRWKGENVATTEVAQMLQQHEDIFEANVYGVAVPGHYGKAGMAALLLSPSTTFDPVATFNFVRSRLPDYACPRFLRLPSTLEHTSTFKQTKFRLVQESFDPKLVKDPLFFFDTARKEYTRLDGPAYLKIVNGDVRI</sequence>
<dbReference type="FunFam" id="3.30.300.30:FF:000002">
    <property type="entry name" value="Long-chain fatty acid transport protein 1"/>
    <property type="match status" value="1"/>
</dbReference>
<evidence type="ECO:0000313" key="10">
    <source>
        <dbReference type="Proteomes" id="UP000694845"/>
    </source>
</evidence>
<evidence type="ECO:0000259" key="8">
    <source>
        <dbReference type="Pfam" id="PF00501"/>
    </source>
</evidence>
<comment type="catalytic activity">
    <reaction evidence="7">
        <text>tetracosanoate + ATP + CoA = tetracosanoyl-CoA + AMP + diphosphate</text>
        <dbReference type="Rhea" id="RHEA:33639"/>
        <dbReference type="ChEBI" id="CHEBI:30616"/>
        <dbReference type="ChEBI" id="CHEBI:31014"/>
        <dbReference type="ChEBI" id="CHEBI:33019"/>
        <dbReference type="ChEBI" id="CHEBI:57287"/>
        <dbReference type="ChEBI" id="CHEBI:65052"/>
        <dbReference type="ChEBI" id="CHEBI:456215"/>
    </reaction>
    <physiologicalReaction direction="left-to-right" evidence="7">
        <dbReference type="Rhea" id="RHEA:33640"/>
    </physiologicalReaction>
</comment>
<evidence type="ECO:0000256" key="5">
    <source>
        <dbReference type="ARBA" id="ARBA00036527"/>
    </source>
</evidence>
<dbReference type="GO" id="GO:0004467">
    <property type="term" value="F:long-chain fatty acid-CoA ligase activity"/>
    <property type="evidence" value="ECO:0007669"/>
    <property type="project" value="UniProtKB-EC"/>
</dbReference>
<dbReference type="Pfam" id="PF00501">
    <property type="entry name" value="AMP-binding"/>
    <property type="match status" value="1"/>
</dbReference>
<dbReference type="Proteomes" id="UP000694845">
    <property type="component" value="Unplaced"/>
</dbReference>
<dbReference type="GO" id="GO:0005789">
    <property type="term" value="C:endoplasmic reticulum membrane"/>
    <property type="evidence" value="ECO:0007669"/>
    <property type="project" value="TreeGrafter"/>
</dbReference>
<dbReference type="Gene3D" id="3.40.50.12780">
    <property type="entry name" value="N-terminal domain of ligase-like"/>
    <property type="match status" value="1"/>
</dbReference>
<dbReference type="EC" id="6.2.1.3" evidence="4"/>
<dbReference type="InterPro" id="IPR020845">
    <property type="entry name" value="AMP-binding_CS"/>
</dbReference>
<evidence type="ECO:0000313" key="12">
    <source>
        <dbReference type="RefSeq" id="XP_022108908.1"/>
    </source>
</evidence>
<dbReference type="RefSeq" id="XP_022108907.1">
    <property type="nucleotide sequence ID" value="XM_022253215.1"/>
</dbReference>
<keyword evidence="2" id="KW-0436">Ligase</keyword>
<evidence type="ECO:0000259" key="9">
    <source>
        <dbReference type="Pfam" id="PF13193"/>
    </source>
</evidence>
<dbReference type="InterPro" id="IPR042099">
    <property type="entry name" value="ANL_N_sf"/>
</dbReference>
<evidence type="ECO:0000256" key="2">
    <source>
        <dbReference type="ARBA" id="ARBA00022598"/>
    </source>
</evidence>
<proteinExistence type="inferred from homology"/>
<dbReference type="GO" id="GO:0044539">
    <property type="term" value="P:long-chain fatty acid import into cell"/>
    <property type="evidence" value="ECO:0007669"/>
    <property type="project" value="TreeGrafter"/>
</dbReference>
<dbReference type="RefSeq" id="XP_022108908.1">
    <property type="nucleotide sequence ID" value="XM_022253216.1"/>
</dbReference>
<dbReference type="NCBIfam" id="NF006134">
    <property type="entry name" value="PRK08279.1"/>
    <property type="match status" value="1"/>
</dbReference>
<keyword evidence="10" id="KW-1185">Reference proteome</keyword>